<feature type="transmembrane region" description="Helical" evidence="6">
    <location>
        <begin position="131"/>
        <end position="150"/>
    </location>
</feature>
<dbReference type="PANTHER" id="PTHR34187:SF2">
    <property type="entry name" value="DUF202 DOMAIN-CONTAINING PROTEIN"/>
    <property type="match status" value="1"/>
</dbReference>
<comment type="subcellular location">
    <subcellularLocation>
        <location evidence="1">Cell membrane</location>
        <topology evidence="1">Multi-pass membrane protein</topology>
    </subcellularLocation>
</comment>
<sequence length="156" mass="16582">MAPVKHVASLPLPTSPHIRSPLFSLPQGISLRLENSGSVARDHLASERTFLAYMRTSLAIASSGVALVQFFSAAALPKGSTHRLHHYIRPLGASTVVVGLVVLFIGVVRYFTVQSALTKGYFPVARLATGFIAVVLTALVTLTFAIMLAGKLEAKA</sequence>
<keyword evidence="2" id="KW-1003">Cell membrane</keyword>
<evidence type="ECO:0000256" key="1">
    <source>
        <dbReference type="ARBA" id="ARBA00004651"/>
    </source>
</evidence>
<keyword evidence="5 6" id="KW-0472">Membrane</keyword>
<evidence type="ECO:0000256" key="5">
    <source>
        <dbReference type="ARBA" id="ARBA00023136"/>
    </source>
</evidence>
<organism evidence="8 9">
    <name type="scientific">Gymnopilus dilepis</name>
    <dbReference type="NCBI Taxonomy" id="231916"/>
    <lineage>
        <taxon>Eukaryota</taxon>
        <taxon>Fungi</taxon>
        <taxon>Dikarya</taxon>
        <taxon>Basidiomycota</taxon>
        <taxon>Agaricomycotina</taxon>
        <taxon>Agaricomycetes</taxon>
        <taxon>Agaricomycetidae</taxon>
        <taxon>Agaricales</taxon>
        <taxon>Agaricineae</taxon>
        <taxon>Hymenogastraceae</taxon>
        <taxon>Gymnopilus</taxon>
    </lineage>
</organism>
<comment type="caution">
    <text evidence="8">The sequence shown here is derived from an EMBL/GenBank/DDBJ whole genome shotgun (WGS) entry which is preliminary data.</text>
</comment>
<dbReference type="GO" id="GO:0005886">
    <property type="term" value="C:plasma membrane"/>
    <property type="evidence" value="ECO:0007669"/>
    <property type="project" value="UniProtKB-SubCell"/>
</dbReference>
<dbReference type="PANTHER" id="PTHR34187">
    <property type="entry name" value="FGR18P"/>
    <property type="match status" value="1"/>
</dbReference>
<feature type="transmembrane region" description="Helical" evidence="6">
    <location>
        <begin position="58"/>
        <end position="76"/>
    </location>
</feature>
<feature type="domain" description="DUF202" evidence="7">
    <location>
        <begin position="41"/>
        <end position="115"/>
    </location>
</feature>
<reference evidence="8 9" key="1">
    <citation type="journal article" date="2018" name="Evol. Lett.">
        <title>Horizontal gene cluster transfer increased hallucinogenic mushroom diversity.</title>
        <authorList>
            <person name="Reynolds H.T."/>
            <person name="Vijayakumar V."/>
            <person name="Gluck-Thaler E."/>
            <person name="Korotkin H.B."/>
            <person name="Matheny P.B."/>
            <person name="Slot J.C."/>
        </authorList>
    </citation>
    <scope>NUCLEOTIDE SEQUENCE [LARGE SCALE GENOMIC DNA]</scope>
    <source>
        <strain evidence="8 9">SRW20</strain>
    </source>
</reference>
<accession>A0A409Y832</accession>
<dbReference type="Proteomes" id="UP000284706">
    <property type="component" value="Unassembled WGS sequence"/>
</dbReference>
<evidence type="ECO:0000256" key="4">
    <source>
        <dbReference type="ARBA" id="ARBA00022989"/>
    </source>
</evidence>
<dbReference type="AlphaFoldDB" id="A0A409Y832"/>
<keyword evidence="3 6" id="KW-0812">Transmembrane</keyword>
<evidence type="ECO:0000313" key="9">
    <source>
        <dbReference type="Proteomes" id="UP000284706"/>
    </source>
</evidence>
<dbReference type="InterPro" id="IPR052053">
    <property type="entry name" value="IM_YidH-like"/>
</dbReference>
<proteinExistence type="predicted"/>
<evidence type="ECO:0000256" key="6">
    <source>
        <dbReference type="SAM" id="Phobius"/>
    </source>
</evidence>
<dbReference type="EMBL" id="NHYE01001076">
    <property type="protein sequence ID" value="PPQ99190.1"/>
    <property type="molecule type" value="Genomic_DNA"/>
</dbReference>
<dbReference type="Pfam" id="PF02656">
    <property type="entry name" value="DUF202"/>
    <property type="match status" value="1"/>
</dbReference>
<keyword evidence="4 6" id="KW-1133">Transmembrane helix</keyword>
<evidence type="ECO:0000256" key="3">
    <source>
        <dbReference type="ARBA" id="ARBA00022692"/>
    </source>
</evidence>
<keyword evidence="9" id="KW-1185">Reference proteome</keyword>
<gene>
    <name evidence="8" type="ORF">CVT26_014113</name>
</gene>
<evidence type="ECO:0000313" key="8">
    <source>
        <dbReference type="EMBL" id="PPQ99190.1"/>
    </source>
</evidence>
<name>A0A409Y832_9AGAR</name>
<evidence type="ECO:0000256" key="2">
    <source>
        <dbReference type="ARBA" id="ARBA00022475"/>
    </source>
</evidence>
<evidence type="ECO:0000259" key="7">
    <source>
        <dbReference type="Pfam" id="PF02656"/>
    </source>
</evidence>
<dbReference type="InterPro" id="IPR003807">
    <property type="entry name" value="DUF202"/>
</dbReference>
<dbReference type="OrthoDB" id="199599at2759"/>
<feature type="transmembrane region" description="Helical" evidence="6">
    <location>
        <begin position="88"/>
        <end position="111"/>
    </location>
</feature>
<protein>
    <recommendedName>
        <fullName evidence="7">DUF202 domain-containing protein</fullName>
    </recommendedName>
</protein>
<dbReference type="InParanoid" id="A0A409Y832"/>